<name>A0AAV2CEK3_9ROSI</name>
<keyword evidence="2" id="KW-1185">Reference proteome</keyword>
<protein>
    <submittedName>
        <fullName evidence="1">Uncharacterized protein</fullName>
    </submittedName>
</protein>
<dbReference type="Proteomes" id="UP001497516">
    <property type="component" value="Chromosome 1"/>
</dbReference>
<accession>A0AAV2CEK3</accession>
<dbReference type="EMBL" id="OZ034813">
    <property type="protein sequence ID" value="CAL1354973.1"/>
    <property type="molecule type" value="Genomic_DNA"/>
</dbReference>
<proteinExistence type="predicted"/>
<reference evidence="1 2" key="1">
    <citation type="submission" date="2024-04" db="EMBL/GenBank/DDBJ databases">
        <authorList>
            <person name="Fracassetti M."/>
        </authorList>
    </citation>
    <scope>NUCLEOTIDE SEQUENCE [LARGE SCALE GENOMIC DNA]</scope>
</reference>
<dbReference type="AlphaFoldDB" id="A0AAV2CEK3"/>
<organism evidence="1 2">
    <name type="scientific">Linum trigynum</name>
    <dbReference type="NCBI Taxonomy" id="586398"/>
    <lineage>
        <taxon>Eukaryota</taxon>
        <taxon>Viridiplantae</taxon>
        <taxon>Streptophyta</taxon>
        <taxon>Embryophyta</taxon>
        <taxon>Tracheophyta</taxon>
        <taxon>Spermatophyta</taxon>
        <taxon>Magnoliopsida</taxon>
        <taxon>eudicotyledons</taxon>
        <taxon>Gunneridae</taxon>
        <taxon>Pentapetalae</taxon>
        <taxon>rosids</taxon>
        <taxon>fabids</taxon>
        <taxon>Malpighiales</taxon>
        <taxon>Linaceae</taxon>
        <taxon>Linum</taxon>
    </lineage>
</organism>
<evidence type="ECO:0000313" key="2">
    <source>
        <dbReference type="Proteomes" id="UP001497516"/>
    </source>
</evidence>
<evidence type="ECO:0000313" key="1">
    <source>
        <dbReference type="EMBL" id="CAL1354973.1"/>
    </source>
</evidence>
<gene>
    <name evidence="1" type="ORF">LTRI10_LOCUS2754</name>
</gene>
<sequence>MKRCVLTHTGNWVSCTAVPPWPCESGFSPFKQNFSHNSGGFGFLRKIAISRERKQRTRVSKCPRLIFNTIGGHLELGEVPINVQKQESILRSMNSVSDSAFAFFSME</sequence>